<name>A0A7L4ZTB7_9BACT</name>
<sequence length="68" mass="7592">MLAACVKVHYLIATPEDGYTPLLVGLWSAPCVGVLKYWTDDVEEALGLFSFDCPDSLLLLIELDYERV</sequence>
<protein>
    <submittedName>
        <fullName evidence="1">Uncharacterized protein</fullName>
    </submittedName>
</protein>
<evidence type="ECO:0000313" key="2">
    <source>
        <dbReference type="Proteomes" id="UP000326380"/>
    </source>
</evidence>
<accession>A0A7L4ZTB7</accession>
<evidence type="ECO:0000313" key="1">
    <source>
        <dbReference type="EMBL" id="KAA9339874.1"/>
    </source>
</evidence>
<keyword evidence="2" id="KW-1185">Reference proteome</keyword>
<dbReference type="EMBL" id="VTWU01000001">
    <property type="protein sequence ID" value="KAA9339874.1"/>
    <property type="molecule type" value="Genomic_DNA"/>
</dbReference>
<organism evidence="1 2">
    <name type="scientific">Hymenobacter busanensis</name>
    <dbReference type="NCBI Taxonomy" id="2607656"/>
    <lineage>
        <taxon>Bacteria</taxon>
        <taxon>Pseudomonadati</taxon>
        <taxon>Bacteroidota</taxon>
        <taxon>Cytophagia</taxon>
        <taxon>Cytophagales</taxon>
        <taxon>Hymenobacteraceae</taxon>
        <taxon>Hymenobacter</taxon>
    </lineage>
</organism>
<dbReference type="AlphaFoldDB" id="A0A7L4ZTB7"/>
<gene>
    <name evidence="1" type="ORF">F0P96_04455</name>
</gene>
<dbReference type="Proteomes" id="UP000326380">
    <property type="component" value="Unassembled WGS sequence"/>
</dbReference>
<comment type="caution">
    <text evidence="1">The sequence shown here is derived from an EMBL/GenBank/DDBJ whole genome shotgun (WGS) entry which is preliminary data.</text>
</comment>
<dbReference type="RefSeq" id="WP_151077575.1">
    <property type="nucleotide sequence ID" value="NZ_CP047647.1"/>
</dbReference>
<reference evidence="1 2" key="1">
    <citation type="submission" date="2019-09" db="EMBL/GenBank/DDBJ databases">
        <title>Genome sequence of Hymenobacter sp. M3.</title>
        <authorList>
            <person name="Srinivasan S."/>
        </authorList>
    </citation>
    <scope>NUCLEOTIDE SEQUENCE [LARGE SCALE GENOMIC DNA]</scope>
    <source>
        <strain evidence="1 2">M3</strain>
    </source>
</reference>
<proteinExistence type="predicted"/>